<dbReference type="CDD" id="cd07828">
    <property type="entry name" value="lipocalin_heme-bd-THAP4-like"/>
    <property type="match status" value="1"/>
</dbReference>
<dbReference type="PANTHER" id="PTHR15854">
    <property type="entry name" value="THAP4 PROTEIN"/>
    <property type="match status" value="1"/>
</dbReference>
<sequence>MASESTTSHPLGFLLGTWVGQGRGYFPTITPFEFFEETTFTPDPAGRPFVQFTQKTRRAVPSQAPAWVQGQQGEAAAGDNQDRPPATPSLVPGPPAHMEIGFIRMPPITPGQVELSHVEPNGLASVEVGIVKGTTIEWKSQSVIRPPTGKKPHVTEFARKWVVDLQARTFSYTFSMATEDTPLQPHLEAVLRKSQE</sequence>
<dbReference type="Gene3D" id="2.40.128.20">
    <property type="match status" value="1"/>
</dbReference>
<dbReference type="SUPFAM" id="SSF50814">
    <property type="entry name" value="Lipocalins"/>
    <property type="match status" value="1"/>
</dbReference>
<name>A0A9P6U867_9FUNG</name>
<gene>
    <name evidence="4" type="primary">THAP4</name>
    <name evidence="4" type="ORF">DFQ27_001617</name>
</gene>
<evidence type="ECO:0000256" key="2">
    <source>
        <dbReference type="SAM" id="MobiDB-lite"/>
    </source>
</evidence>
<dbReference type="InterPro" id="IPR012674">
    <property type="entry name" value="Calycin"/>
</dbReference>
<dbReference type="AlphaFoldDB" id="A0A9P6U867"/>
<dbReference type="PANTHER" id="PTHR15854:SF4">
    <property type="entry name" value="PEROXYNITRITE ISOMERASE THAP4"/>
    <property type="match status" value="1"/>
</dbReference>
<dbReference type="InterPro" id="IPR014878">
    <property type="entry name" value="THAP4-like_heme-bd"/>
</dbReference>
<comment type="catalytic activity">
    <reaction evidence="1">
        <text>peroxynitrite = nitrate</text>
        <dbReference type="Rhea" id="RHEA:63116"/>
        <dbReference type="ChEBI" id="CHEBI:17632"/>
        <dbReference type="ChEBI" id="CHEBI:25941"/>
    </reaction>
    <physiologicalReaction direction="left-to-right" evidence="1">
        <dbReference type="Rhea" id="RHEA:63117"/>
    </physiologicalReaction>
</comment>
<feature type="domain" description="THAP4-like heme-binding" evidence="3">
    <location>
        <begin position="9"/>
        <end position="193"/>
    </location>
</feature>
<proteinExistence type="predicted"/>
<organism evidence="4 5">
    <name type="scientific">Actinomortierella ambigua</name>
    <dbReference type="NCBI Taxonomy" id="1343610"/>
    <lineage>
        <taxon>Eukaryota</taxon>
        <taxon>Fungi</taxon>
        <taxon>Fungi incertae sedis</taxon>
        <taxon>Mucoromycota</taxon>
        <taxon>Mortierellomycotina</taxon>
        <taxon>Mortierellomycetes</taxon>
        <taxon>Mortierellales</taxon>
        <taxon>Mortierellaceae</taxon>
        <taxon>Actinomortierella</taxon>
    </lineage>
</organism>
<evidence type="ECO:0000259" key="3">
    <source>
        <dbReference type="Pfam" id="PF08768"/>
    </source>
</evidence>
<accession>A0A9P6U867</accession>
<dbReference type="EMBL" id="JAAAJB010000155">
    <property type="protein sequence ID" value="KAG0263792.1"/>
    <property type="molecule type" value="Genomic_DNA"/>
</dbReference>
<evidence type="ECO:0000256" key="1">
    <source>
        <dbReference type="ARBA" id="ARBA00036993"/>
    </source>
</evidence>
<dbReference type="Proteomes" id="UP000807716">
    <property type="component" value="Unassembled WGS sequence"/>
</dbReference>
<reference evidence="4" key="1">
    <citation type="journal article" date="2020" name="Fungal Divers.">
        <title>Resolving the Mortierellaceae phylogeny through synthesis of multi-gene phylogenetics and phylogenomics.</title>
        <authorList>
            <person name="Vandepol N."/>
            <person name="Liber J."/>
            <person name="Desiro A."/>
            <person name="Na H."/>
            <person name="Kennedy M."/>
            <person name="Barry K."/>
            <person name="Grigoriev I.V."/>
            <person name="Miller A.N."/>
            <person name="O'Donnell K."/>
            <person name="Stajich J.E."/>
            <person name="Bonito G."/>
        </authorList>
    </citation>
    <scope>NUCLEOTIDE SEQUENCE</scope>
    <source>
        <strain evidence="4">BC1065</strain>
    </source>
</reference>
<dbReference type="InterPro" id="IPR045165">
    <property type="entry name" value="Nitrobindin"/>
</dbReference>
<keyword evidence="5" id="KW-1185">Reference proteome</keyword>
<comment type="caution">
    <text evidence="4">The sequence shown here is derived from an EMBL/GenBank/DDBJ whole genome shotgun (WGS) entry which is preliminary data.</text>
</comment>
<feature type="region of interest" description="Disordered" evidence="2">
    <location>
        <begin position="60"/>
        <end position="92"/>
    </location>
</feature>
<evidence type="ECO:0000313" key="5">
    <source>
        <dbReference type="Proteomes" id="UP000807716"/>
    </source>
</evidence>
<evidence type="ECO:0000313" key="4">
    <source>
        <dbReference type="EMBL" id="KAG0263792.1"/>
    </source>
</evidence>
<protein>
    <submittedName>
        <fullName evidence="4">THAP domain-containing protein 4</fullName>
    </submittedName>
</protein>
<dbReference type="Pfam" id="PF08768">
    <property type="entry name" value="THAP4_heme-bd"/>
    <property type="match status" value="1"/>
</dbReference>
<dbReference type="OrthoDB" id="58529at2759"/>